<evidence type="ECO:0000256" key="1">
    <source>
        <dbReference type="SAM" id="Phobius"/>
    </source>
</evidence>
<dbReference type="AlphaFoldDB" id="A0A1D3JGB1"/>
<accession>A0A1D3JGB1</accession>
<dbReference type="EMBL" id="FLRI01000612">
    <property type="protein sequence ID" value="SBT84999.1"/>
    <property type="molecule type" value="Genomic_DNA"/>
</dbReference>
<dbReference type="VEuPathDB" id="PlasmoDB:PocGH01_00056900"/>
<sequence length="342" mass="40833">MSLVRSYENTCPLKKFINKINEEINVDDYIESNGLEKIRISRSELIKKVASMLNRNYNLRFICDTIKQQSCCSFLNYWLDNPKDLYVKSVSYDEKQSWTLIEEYWRYLRNDDYETSPCERENEEKVIDLKKKRIDLMIYCENRDYIKKMCEASIGQNYSNSCLALSQFIEHYYNKFYTENKCFEGRVMCEDYTSRISEHCNLYDISKTFPEYDYSRGQIIVKDNSRKAICECENAPVPQDSLRELHEAAPESMTETPLPSSRPWKNALYGGIPFLGFFFFLFFLYKNTSLGPFLRSFIIKEEENAHYIDQKNVQEYSESLSEYIDYNLENQQYNFSYQTIQN</sequence>
<organism evidence="2 3">
    <name type="scientific">Plasmodium ovale</name>
    <name type="common">malaria parasite P. ovale</name>
    <dbReference type="NCBI Taxonomy" id="36330"/>
    <lineage>
        <taxon>Eukaryota</taxon>
        <taxon>Sar</taxon>
        <taxon>Alveolata</taxon>
        <taxon>Apicomplexa</taxon>
        <taxon>Aconoidasida</taxon>
        <taxon>Haemosporida</taxon>
        <taxon>Plasmodiidae</taxon>
        <taxon>Plasmodium</taxon>
        <taxon>Plasmodium (Plasmodium)</taxon>
    </lineage>
</organism>
<dbReference type="OrthoDB" id="384156at2759"/>
<proteinExistence type="predicted"/>
<protein>
    <submittedName>
        <fullName evidence="2">PIR protein</fullName>
    </submittedName>
</protein>
<dbReference type="Proteomes" id="UP000242942">
    <property type="component" value="Unassembled WGS sequence"/>
</dbReference>
<keyword evidence="1" id="KW-0812">Transmembrane</keyword>
<keyword evidence="3" id="KW-1185">Reference proteome</keyword>
<dbReference type="VEuPathDB" id="PlasmoDB:POWCR01_000197400"/>
<feature type="transmembrane region" description="Helical" evidence="1">
    <location>
        <begin position="267"/>
        <end position="285"/>
    </location>
</feature>
<reference evidence="2 3" key="1">
    <citation type="submission" date="2016-06" db="EMBL/GenBank/DDBJ databases">
        <authorList>
            <consortium name="Pathogen Informatics"/>
        </authorList>
    </citation>
    <scope>NUCLEOTIDE SEQUENCE [LARGE SCALE GENOMIC DNA]</scope>
    <source>
        <strain evidence="2">PocGH01</strain>
    </source>
</reference>
<keyword evidence="1" id="KW-1133">Transmembrane helix</keyword>
<evidence type="ECO:0000313" key="3">
    <source>
        <dbReference type="Proteomes" id="UP000242942"/>
    </source>
</evidence>
<evidence type="ECO:0000313" key="2">
    <source>
        <dbReference type="EMBL" id="SBT84999.1"/>
    </source>
</evidence>
<name>A0A1D3JGB1_PLAOA</name>
<keyword evidence="1" id="KW-0472">Membrane</keyword>
<gene>
    <name evidence="2" type="primary">PocGH01_00056900</name>
    <name evidence="2" type="ORF">POCGH01_00056900</name>
</gene>